<dbReference type="InterPro" id="IPR050367">
    <property type="entry name" value="APC_superfamily"/>
</dbReference>
<dbReference type="Proteomes" id="UP001598130">
    <property type="component" value="Unassembled WGS sequence"/>
</dbReference>
<evidence type="ECO:0000256" key="5">
    <source>
        <dbReference type="ARBA" id="ARBA00023136"/>
    </source>
</evidence>
<dbReference type="PANTHER" id="PTHR42770:SF11">
    <property type="entry name" value="INNER MEMBRANE TRANSPORT PROTEIN YBAT"/>
    <property type="match status" value="1"/>
</dbReference>
<feature type="transmembrane region" description="Helical" evidence="6">
    <location>
        <begin position="159"/>
        <end position="179"/>
    </location>
</feature>
<keyword evidence="4 6" id="KW-1133">Transmembrane helix</keyword>
<feature type="transmembrane region" description="Helical" evidence="6">
    <location>
        <begin position="273"/>
        <end position="294"/>
    </location>
</feature>
<feature type="transmembrane region" description="Helical" evidence="6">
    <location>
        <begin position="194"/>
        <end position="211"/>
    </location>
</feature>
<feature type="transmembrane region" description="Helical" evidence="6">
    <location>
        <begin position="232"/>
        <end position="253"/>
    </location>
</feature>
<proteinExistence type="predicted"/>
<keyword evidence="8" id="KW-1185">Reference proteome</keyword>
<dbReference type="Gene3D" id="1.20.1740.10">
    <property type="entry name" value="Amino acid/polyamine transporter I"/>
    <property type="match status" value="1"/>
</dbReference>
<feature type="transmembrane region" description="Helical" evidence="6">
    <location>
        <begin position="94"/>
        <end position="121"/>
    </location>
</feature>
<gene>
    <name evidence="7" type="ORF">OCL97_10500</name>
</gene>
<evidence type="ECO:0000313" key="7">
    <source>
        <dbReference type="EMBL" id="MFD3264385.1"/>
    </source>
</evidence>
<feature type="transmembrane region" description="Helical" evidence="6">
    <location>
        <begin position="387"/>
        <end position="407"/>
    </location>
</feature>
<feature type="transmembrane region" description="Helical" evidence="6">
    <location>
        <begin position="53"/>
        <end position="73"/>
    </location>
</feature>
<protein>
    <submittedName>
        <fullName evidence="7">APC family permease</fullName>
    </submittedName>
</protein>
<evidence type="ECO:0000256" key="3">
    <source>
        <dbReference type="ARBA" id="ARBA00022692"/>
    </source>
</evidence>
<accession>A0ABW6CMT5</accession>
<feature type="transmembrane region" description="Helical" evidence="6">
    <location>
        <begin position="328"/>
        <end position="345"/>
    </location>
</feature>
<keyword evidence="2" id="KW-1003">Cell membrane</keyword>
<keyword evidence="3 6" id="KW-0812">Transmembrane</keyword>
<evidence type="ECO:0000256" key="4">
    <source>
        <dbReference type="ARBA" id="ARBA00022989"/>
    </source>
</evidence>
<evidence type="ECO:0000313" key="8">
    <source>
        <dbReference type="Proteomes" id="UP001598130"/>
    </source>
</evidence>
<evidence type="ECO:0000256" key="6">
    <source>
        <dbReference type="SAM" id="Phobius"/>
    </source>
</evidence>
<keyword evidence="5 6" id="KW-0472">Membrane</keyword>
<feature type="transmembrane region" description="Helical" evidence="6">
    <location>
        <begin position="413"/>
        <end position="431"/>
    </location>
</feature>
<feature type="transmembrane region" description="Helical" evidence="6">
    <location>
        <begin position="351"/>
        <end position="375"/>
    </location>
</feature>
<comment type="subcellular location">
    <subcellularLocation>
        <location evidence="1">Cell membrane</location>
        <topology evidence="1">Multi-pass membrane protein</topology>
    </subcellularLocation>
</comment>
<name>A0ABW6CMT5_9CAUL</name>
<feature type="transmembrane region" description="Helical" evidence="6">
    <location>
        <begin position="133"/>
        <end position="152"/>
    </location>
</feature>
<dbReference type="PANTHER" id="PTHR42770">
    <property type="entry name" value="AMINO ACID TRANSPORTER-RELATED"/>
    <property type="match status" value="1"/>
</dbReference>
<feature type="transmembrane region" description="Helical" evidence="6">
    <location>
        <begin position="21"/>
        <end position="41"/>
    </location>
</feature>
<dbReference type="EMBL" id="JAOTJD010000017">
    <property type="protein sequence ID" value="MFD3264385.1"/>
    <property type="molecule type" value="Genomic_DNA"/>
</dbReference>
<dbReference type="PIRSF" id="PIRSF006060">
    <property type="entry name" value="AA_transporter"/>
    <property type="match status" value="1"/>
</dbReference>
<sequence>MGRIMTTAKNRSGGLAKTLGFGRLSLYGVGTIIGAGIYSVIGPAAGAAGEAIWVSFLLAAVISAFSGLSYAELASAMPSAGAEHHFLRQALPKVPAAAFAVGLFIAVHGAATFATVGLTFGNYLQTFVAMPPVLAALGLMAIATLINIAGVTKASSVSAVLTTVQVLCLIAFAMFAFSLKGAALPSKIAAPQDWGGVLQGAAIVFFIYPGYEHMATLSEEAKDPGRDIWRAFMVALCLTTAVYMAVIFGVLALGDARSVASSDFPLVAAAGQLGRWAAVIITGAALLATANAVLNASISGSRLLFGMARAGDLPKALQRTLGKNKSPWIGAFVMLAVACVFAALGEVKFVASLSSLGVTLVFASVNAAVIILRYTKPDLQRPFKVPSVGRFPVTAGLGVASSLLLAAQYEWKVYLTFLVAILAGALPYALVRRRSARKGAEAKR</sequence>
<organism evidence="7 8">
    <name type="scientific">Phenylobacterium ferrooxidans</name>
    <dbReference type="NCBI Taxonomy" id="2982689"/>
    <lineage>
        <taxon>Bacteria</taxon>
        <taxon>Pseudomonadati</taxon>
        <taxon>Pseudomonadota</taxon>
        <taxon>Alphaproteobacteria</taxon>
        <taxon>Caulobacterales</taxon>
        <taxon>Caulobacteraceae</taxon>
        <taxon>Phenylobacterium</taxon>
    </lineage>
</organism>
<dbReference type="RefSeq" id="WP_377369971.1">
    <property type="nucleotide sequence ID" value="NZ_JAOTJD010000017.1"/>
</dbReference>
<comment type="caution">
    <text evidence="7">The sequence shown here is derived from an EMBL/GenBank/DDBJ whole genome shotgun (WGS) entry which is preliminary data.</text>
</comment>
<dbReference type="Pfam" id="PF13520">
    <property type="entry name" value="AA_permease_2"/>
    <property type="match status" value="1"/>
</dbReference>
<dbReference type="InterPro" id="IPR002293">
    <property type="entry name" value="AA/rel_permease1"/>
</dbReference>
<reference evidence="7 8" key="1">
    <citation type="submission" date="2022-09" db="EMBL/GenBank/DDBJ databases">
        <title>New species of Phenylobacterium.</title>
        <authorList>
            <person name="Mieszkin S."/>
        </authorList>
    </citation>
    <scope>NUCLEOTIDE SEQUENCE [LARGE SCALE GENOMIC DNA]</scope>
    <source>
        <strain evidence="7 8">HK31-G</strain>
    </source>
</reference>
<evidence type="ECO:0000256" key="1">
    <source>
        <dbReference type="ARBA" id="ARBA00004651"/>
    </source>
</evidence>
<evidence type="ECO:0000256" key="2">
    <source>
        <dbReference type="ARBA" id="ARBA00022475"/>
    </source>
</evidence>